<organism evidence="2 3">
    <name type="scientific">Orenia metallireducens</name>
    <dbReference type="NCBI Taxonomy" id="1413210"/>
    <lineage>
        <taxon>Bacteria</taxon>
        <taxon>Bacillati</taxon>
        <taxon>Bacillota</taxon>
        <taxon>Clostridia</taxon>
        <taxon>Halanaerobiales</taxon>
        <taxon>Halobacteroidaceae</taxon>
        <taxon>Orenia</taxon>
    </lineage>
</organism>
<dbReference type="EMBL" id="OBDZ01000012">
    <property type="protein sequence ID" value="SNY29234.1"/>
    <property type="molecule type" value="Genomic_DNA"/>
</dbReference>
<accession>A0A285H0Y5</accession>
<keyword evidence="1" id="KW-0472">Membrane</keyword>
<dbReference type="AlphaFoldDB" id="A0A285H0Y5"/>
<reference evidence="3" key="1">
    <citation type="submission" date="2017-09" db="EMBL/GenBank/DDBJ databases">
        <authorList>
            <person name="Varghese N."/>
            <person name="Submissions S."/>
        </authorList>
    </citation>
    <scope>NUCLEOTIDE SEQUENCE [LARGE SCALE GENOMIC DNA]</scope>
    <source>
        <strain evidence="3">MSL47</strain>
    </source>
</reference>
<keyword evidence="1" id="KW-1133">Transmembrane helix</keyword>
<proteinExistence type="predicted"/>
<feature type="transmembrane region" description="Helical" evidence="1">
    <location>
        <begin position="16"/>
        <end position="44"/>
    </location>
</feature>
<evidence type="ECO:0000313" key="3">
    <source>
        <dbReference type="Proteomes" id="UP000219573"/>
    </source>
</evidence>
<keyword evidence="1" id="KW-0812">Transmembrane</keyword>
<evidence type="ECO:0000256" key="1">
    <source>
        <dbReference type="SAM" id="Phobius"/>
    </source>
</evidence>
<keyword evidence="3" id="KW-1185">Reference proteome</keyword>
<gene>
    <name evidence="2" type="ORF">SAMN06265827_112131</name>
</gene>
<sequence>MFIIQYLEQLLEGRGFFASFLVISGWIYVFILIGILIFYIFLYFTQVILNIIKR</sequence>
<protein>
    <submittedName>
        <fullName evidence="2">Uncharacterized protein</fullName>
    </submittedName>
</protein>
<dbReference type="Proteomes" id="UP000219573">
    <property type="component" value="Unassembled WGS sequence"/>
</dbReference>
<evidence type="ECO:0000313" key="2">
    <source>
        <dbReference type="EMBL" id="SNY29234.1"/>
    </source>
</evidence>
<name>A0A285H0Y5_9FIRM</name>